<evidence type="ECO:0000313" key="4">
    <source>
        <dbReference type="EMBL" id="PRY37894.1"/>
    </source>
</evidence>
<dbReference type="OrthoDB" id="2143260at2"/>
<name>A0A2T0SWU2_9PSEU</name>
<dbReference type="SUPFAM" id="SSF69047">
    <property type="entry name" value="Hypothetical protein YjbJ"/>
    <property type="match status" value="1"/>
</dbReference>
<organism evidence="4 5">
    <name type="scientific">Umezawaea tangerina</name>
    <dbReference type="NCBI Taxonomy" id="84725"/>
    <lineage>
        <taxon>Bacteria</taxon>
        <taxon>Bacillati</taxon>
        <taxon>Actinomycetota</taxon>
        <taxon>Actinomycetes</taxon>
        <taxon>Pseudonocardiales</taxon>
        <taxon>Pseudonocardiaceae</taxon>
        <taxon>Umezawaea</taxon>
    </lineage>
</organism>
<dbReference type="Proteomes" id="UP000239494">
    <property type="component" value="Unassembled WGS sequence"/>
</dbReference>
<evidence type="ECO:0000259" key="3">
    <source>
        <dbReference type="Pfam" id="PF05532"/>
    </source>
</evidence>
<dbReference type="EMBL" id="PVTF01000009">
    <property type="protein sequence ID" value="PRY37894.1"/>
    <property type="molecule type" value="Genomic_DNA"/>
</dbReference>
<sequence>MSLGDKISNKAEELGGKAKETAGDATGNEDLKAEGQADQASAGLKNVVEDVKDAVGDGIDKIKNVFSK</sequence>
<reference evidence="4 5" key="1">
    <citation type="submission" date="2018-03" db="EMBL/GenBank/DDBJ databases">
        <title>Genomic Encyclopedia of Archaeal and Bacterial Type Strains, Phase II (KMG-II): from individual species to whole genera.</title>
        <authorList>
            <person name="Goeker M."/>
        </authorList>
    </citation>
    <scope>NUCLEOTIDE SEQUENCE [LARGE SCALE GENOMIC DNA]</scope>
    <source>
        <strain evidence="4 5">DSM 44720</strain>
    </source>
</reference>
<dbReference type="AlphaFoldDB" id="A0A2T0SWU2"/>
<comment type="caution">
    <text evidence="4">The sequence shown here is derived from an EMBL/GenBank/DDBJ whole genome shotgun (WGS) entry which is preliminary data.</text>
</comment>
<comment type="similarity">
    <text evidence="1">Belongs to the UPF0337 (CsbD) family.</text>
</comment>
<accession>A0A2T0SWU2</accession>
<dbReference type="Pfam" id="PF05532">
    <property type="entry name" value="CsbD"/>
    <property type="match status" value="1"/>
</dbReference>
<dbReference type="Gene3D" id="1.10.1470.10">
    <property type="entry name" value="YjbJ"/>
    <property type="match status" value="1"/>
</dbReference>
<dbReference type="RefSeq" id="WP_106190834.1">
    <property type="nucleotide sequence ID" value="NZ_PVTF01000009.1"/>
</dbReference>
<dbReference type="InterPro" id="IPR036629">
    <property type="entry name" value="YjbJ_sf"/>
</dbReference>
<evidence type="ECO:0000256" key="2">
    <source>
        <dbReference type="SAM" id="MobiDB-lite"/>
    </source>
</evidence>
<dbReference type="InterPro" id="IPR008462">
    <property type="entry name" value="CsbD"/>
</dbReference>
<feature type="region of interest" description="Disordered" evidence="2">
    <location>
        <begin position="1"/>
        <end position="41"/>
    </location>
</feature>
<gene>
    <name evidence="4" type="ORF">CLV43_109114</name>
</gene>
<evidence type="ECO:0000256" key="1">
    <source>
        <dbReference type="ARBA" id="ARBA00009129"/>
    </source>
</evidence>
<evidence type="ECO:0000313" key="5">
    <source>
        <dbReference type="Proteomes" id="UP000239494"/>
    </source>
</evidence>
<protein>
    <submittedName>
        <fullName evidence="4">Uncharacterized protein YjbJ (UPF0337 family)</fullName>
    </submittedName>
</protein>
<proteinExistence type="inferred from homology"/>
<feature type="domain" description="CsbD-like" evidence="3">
    <location>
        <begin position="5"/>
        <end position="55"/>
    </location>
</feature>
<keyword evidence="5" id="KW-1185">Reference proteome</keyword>
<feature type="compositionally biased region" description="Basic and acidic residues" evidence="2">
    <location>
        <begin position="7"/>
        <end position="22"/>
    </location>
</feature>